<comment type="caution">
    <text evidence="2">The sequence shown here is derived from an EMBL/GenBank/DDBJ whole genome shotgun (WGS) entry which is preliminary data.</text>
</comment>
<evidence type="ECO:0000259" key="1">
    <source>
        <dbReference type="PROSITE" id="PS50994"/>
    </source>
</evidence>
<sequence length="579" mass="64922">MSRRSSTLSPEAEFEILRDFNAGDDARKAVIAKYQALGYSAKTVYRVAKDLGWDSGRKPRADRGTIRIPGVDDAAIENCALVQLEATRKRTGKGLMCAEDIITQMALNGHEEFLGMTPSTLNRHLRRRELDHASLTAGNPATAMRSTHPNQIGFLDASICVQWDLKGSAGRMVSRDMERSFYKNKPGYWKTVRKVLVRWLYVDHFSGAFWVDYTYAGGENTADMISFLLDAWAPKRDPERYPLQGVPEMLGLDPGAANMSHETQNLCKRLGVTIEKHAPGNSRASGVVEKAHSFWEQRFEYELLLKLADSLEDLRERAWDRALYLNSNLKHSRHKTTRFLKWNEIKEGQLKILPPKDHCMRLATGRAEERVPNEQLRISVDGTEYQLSAPARKRRKVMFDRDPWNVGELANVWVELEGGVRDPVPCRRIVKDGAGFDETAPVYGEGRYRSHPDTPAMTLKKLSPDERAARLGGFEPKPTSVLVPDVVHMPKRGTPMTPEIPAAPPVPAVHVRRQVRERLGLERLTPQQGDMITGLLAGREAITESELDELIAQFEANLKATEGGARVSVLRVVGGGGMR</sequence>
<reference evidence="2 3" key="1">
    <citation type="submission" date="2018-10" db="EMBL/GenBank/DDBJ databases">
        <title>Genomic Encyclopedia of Archaeal and Bacterial Type Strains, Phase II (KMG-II): from individual species to whole genera.</title>
        <authorList>
            <person name="Goeker M."/>
        </authorList>
    </citation>
    <scope>NUCLEOTIDE SEQUENCE [LARGE SCALE GENOMIC DNA]</scope>
    <source>
        <strain evidence="2 3">DSM 235</strain>
    </source>
</reference>
<dbReference type="Proteomes" id="UP000274556">
    <property type="component" value="Unassembled WGS sequence"/>
</dbReference>
<dbReference type="Gene3D" id="3.30.420.10">
    <property type="entry name" value="Ribonuclease H-like superfamily/Ribonuclease H"/>
    <property type="match status" value="1"/>
</dbReference>
<dbReference type="GO" id="GO:0003676">
    <property type="term" value="F:nucleic acid binding"/>
    <property type="evidence" value="ECO:0007669"/>
    <property type="project" value="InterPro"/>
</dbReference>
<dbReference type="GO" id="GO:0015074">
    <property type="term" value="P:DNA integration"/>
    <property type="evidence" value="ECO:0007669"/>
    <property type="project" value="InterPro"/>
</dbReference>
<evidence type="ECO:0000313" key="2">
    <source>
        <dbReference type="EMBL" id="RKT44509.1"/>
    </source>
</evidence>
<dbReference type="EMBL" id="RBXL01000001">
    <property type="protein sequence ID" value="RKT44509.1"/>
    <property type="molecule type" value="Genomic_DNA"/>
</dbReference>
<evidence type="ECO:0000313" key="3">
    <source>
        <dbReference type="Proteomes" id="UP000274556"/>
    </source>
</evidence>
<dbReference type="PANTHER" id="PTHR35004">
    <property type="entry name" value="TRANSPOSASE RV3428C-RELATED"/>
    <property type="match status" value="1"/>
</dbReference>
<gene>
    <name evidence="2" type="ORF">BDD21_1894</name>
</gene>
<protein>
    <submittedName>
        <fullName evidence="2">Integrase-like protein</fullName>
    </submittedName>
</protein>
<dbReference type="OrthoDB" id="371334at2"/>
<dbReference type="PROSITE" id="PS50994">
    <property type="entry name" value="INTEGRASE"/>
    <property type="match status" value="1"/>
</dbReference>
<feature type="domain" description="Integrase catalytic" evidence="1">
    <location>
        <begin position="219"/>
        <end position="346"/>
    </location>
</feature>
<dbReference type="PANTHER" id="PTHR35004:SF7">
    <property type="entry name" value="INTEGRASE PROTEIN"/>
    <property type="match status" value="1"/>
</dbReference>
<dbReference type="RefSeq" id="WP_120796943.1">
    <property type="nucleotide sequence ID" value="NZ_RBXL01000001.1"/>
</dbReference>
<dbReference type="InterPro" id="IPR001584">
    <property type="entry name" value="Integrase_cat-core"/>
</dbReference>
<proteinExistence type="predicted"/>
<name>A0A495V598_9GAMM</name>
<accession>A0A495V598</accession>
<dbReference type="AlphaFoldDB" id="A0A495V598"/>
<dbReference type="SUPFAM" id="SSF53098">
    <property type="entry name" value="Ribonuclease H-like"/>
    <property type="match status" value="1"/>
</dbReference>
<dbReference type="InterPro" id="IPR012337">
    <property type="entry name" value="RNaseH-like_sf"/>
</dbReference>
<organism evidence="2 3">
    <name type="scientific">Thiocapsa rosea</name>
    <dbReference type="NCBI Taxonomy" id="69360"/>
    <lineage>
        <taxon>Bacteria</taxon>
        <taxon>Pseudomonadati</taxon>
        <taxon>Pseudomonadota</taxon>
        <taxon>Gammaproteobacteria</taxon>
        <taxon>Chromatiales</taxon>
        <taxon>Chromatiaceae</taxon>
        <taxon>Thiocapsa</taxon>
    </lineage>
</organism>
<dbReference type="InterPro" id="IPR036397">
    <property type="entry name" value="RNaseH_sf"/>
</dbReference>
<keyword evidence="3" id="KW-1185">Reference proteome</keyword>